<dbReference type="KEGG" id="mgm:Mmc1_3109"/>
<evidence type="ECO:0000256" key="3">
    <source>
        <dbReference type="ARBA" id="ARBA00023004"/>
    </source>
</evidence>
<organism evidence="5 6">
    <name type="scientific">Magnetococcus marinus (strain ATCC BAA-1437 / JCM 17883 / MC-1)</name>
    <dbReference type="NCBI Taxonomy" id="156889"/>
    <lineage>
        <taxon>Bacteria</taxon>
        <taxon>Pseudomonadati</taxon>
        <taxon>Pseudomonadota</taxon>
        <taxon>Magnetococcia</taxon>
        <taxon>Magnetococcales</taxon>
        <taxon>Magnetococcaceae</taxon>
        <taxon>Magnetococcus</taxon>
    </lineage>
</organism>
<dbReference type="SUPFAM" id="SSF47188">
    <property type="entry name" value="Hemerythrin-like"/>
    <property type="match status" value="1"/>
</dbReference>
<accession>A0LCA6</accession>
<dbReference type="HOGENOM" id="CLU_1114758_0_0_5"/>
<dbReference type="AlphaFoldDB" id="A0LCA6"/>
<evidence type="ECO:0000256" key="2">
    <source>
        <dbReference type="ARBA" id="ARBA00022723"/>
    </source>
</evidence>
<reference evidence="5 6" key="2">
    <citation type="journal article" date="2012" name="Int. J. Syst. Evol. Microbiol.">
        <title>Magnetococcus marinus gen. nov., sp. nov., a marine, magnetotactic bacterium that represents a novel lineage (Magnetococcaceae fam. nov.; Magnetococcales ord. nov.) at the base of the Alphaproteobacteria.</title>
        <authorList>
            <person name="Bazylinski D.A."/>
            <person name="Williams T.J."/>
            <person name="Lefevre C.T."/>
            <person name="Berg R.J."/>
            <person name="Zhang C.L."/>
            <person name="Bowser S.S."/>
            <person name="Dean A.J."/>
            <person name="Beveridge T.J."/>
        </authorList>
    </citation>
    <scope>NUCLEOTIDE SEQUENCE [LARGE SCALE GENOMIC DNA]</scope>
    <source>
        <strain evidence="6">ATCC BAA-1437 / JCM 17883 / MC-1</strain>
    </source>
</reference>
<keyword evidence="3" id="KW-0408">Iron</keyword>
<dbReference type="InterPro" id="IPR012827">
    <property type="entry name" value="Hemerythrin_metal-bd"/>
</dbReference>
<dbReference type="InterPro" id="IPR050669">
    <property type="entry name" value="Hemerythrin"/>
</dbReference>
<dbReference type="OrthoDB" id="7305302at2"/>
<dbReference type="Pfam" id="PF01814">
    <property type="entry name" value="Hemerythrin"/>
    <property type="match status" value="1"/>
</dbReference>
<proteinExistence type="inferred from homology"/>
<evidence type="ECO:0000256" key="1">
    <source>
        <dbReference type="ARBA" id="ARBA00010587"/>
    </source>
</evidence>
<protein>
    <submittedName>
        <fullName evidence="5">Hemerythrin-like metal-binding protein</fullName>
    </submittedName>
</protein>
<dbReference type="GO" id="GO:0046872">
    <property type="term" value="F:metal ion binding"/>
    <property type="evidence" value="ECO:0007669"/>
    <property type="project" value="UniProtKB-KW"/>
</dbReference>
<dbReference type="InterPro" id="IPR012312">
    <property type="entry name" value="Hemerythrin-like"/>
</dbReference>
<dbReference type="NCBIfam" id="TIGR02481">
    <property type="entry name" value="hemeryth_dom"/>
    <property type="match status" value="1"/>
</dbReference>
<gene>
    <name evidence="5" type="ordered locus">Mmc1_3109</name>
</gene>
<keyword evidence="6" id="KW-1185">Reference proteome</keyword>
<dbReference type="PANTHER" id="PTHR37164">
    <property type="entry name" value="BACTERIOHEMERYTHRIN"/>
    <property type="match status" value="1"/>
</dbReference>
<feature type="domain" description="Hemerythrin-like" evidence="4">
    <location>
        <begin position="23"/>
        <end position="136"/>
    </location>
</feature>
<dbReference type="InterPro" id="IPR035938">
    <property type="entry name" value="Hemerythrin-like_sf"/>
</dbReference>
<dbReference type="STRING" id="156889.Mmc1_3109"/>
<keyword evidence="2" id="KW-0479">Metal-binding</keyword>
<evidence type="ECO:0000259" key="4">
    <source>
        <dbReference type="Pfam" id="PF01814"/>
    </source>
</evidence>
<sequence length="253" mass="28097">MSALLVPCKAGPLTFEQNLKLNIPAIDQQHEQLFRLAIGINETLQSGATEDAVRMNALELEAYVQEHLVYEEKLLSSNHYPQQKSHRLAHARFVATSHKIQDELARCSGPACIAKAPQLFDLLTTWLCDHIMNVDRLAVDFMVPRANAPTPRNARFQISGRALIEFQPGIGITGRLENVGHSGLFLHIPPPLPEWVKPNAAAKIRLLPLDQTVGRTCTVVRIDPRQGIALSLPDGLSVDHIFKLVKHTSHSSR</sequence>
<dbReference type="Gene3D" id="1.20.120.50">
    <property type="entry name" value="Hemerythrin-like"/>
    <property type="match status" value="1"/>
</dbReference>
<reference evidence="6" key="1">
    <citation type="journal article" date="2009" name="Appl. Environ. Microbiol.">
        <title>Complete genome sequence of the chemolithoautotrophic marine magnetotactic coccus strain MC-1.</title>
        <authorList>
            <person name="Schubbe S."/>
            <person name="Williams T.J."/>
            <person name="Xie G."/>
            <person name="Kiss H.E."/>
            <person name="Brettin T.S."/>
            <person name="Martinez D."/>
            <person name="Ross C.A."/>
            <person name="Schuler D."/>
            <person name="Cox B.L."/>
            <person name="Nealson K.H."/>
            <person name="Bazylinski D.A."/>
        </authorList>
    </citation>
    <scope>NUCLEOTIDE SEQUENCE [LARGE SCALE GENOMIC DNA]</scope>
    <source>
        <strain evidence="6">ATCC BAA-1437 / JCM 17883 / MC-1</strain>
    </source>
</reference>
<dbReference type="PANTHER" id="PTHR37164:SF1">
    <property type="entry name" value="BACTERIOHEMERYTHRIN"/>
    <property type="match status" value="1"/>
</dbReference>
<evidence type="ECO:0000313" key="6">
    <source>
        <dbReference type="Proteomes" id="UP000002586"/>
    </source>
</evidence>
<dbReference type="eggNOG" id="COG2703">
    <property type="taxonomic scope" value="Bacteria"/>
</dbReference>
<name>A0LCA6_MAGMM</name>
<dbReference type="CDD" id="cd12107">
    <property type="entry name" value="Hemerythrin"/>
    <property type="match status" value="1"/>
</dbReference>
<comment type="similarity">
    <text evidence="1">Belongs to the hemerythrin family.</text>
</comment>
<dbReference type="RefSeq" id="WP_011714662.1">
    <property type="nucleotide sequence ID" value="NC_008576.1"/>
</dbReference>
<evidence type="ECO:0000313" key="5">
    <source>
        <dbReference type="EMBL" id="ABK45599.1"/>
    </source>
</evidence>
<dbReference type="Proteomes" id="UP000002586">
    <property type="component" value="Chromosome"/>
</dbReference>
<dbReference type="EMBL" id="CP000471">
    <property type="protein sequence ID" value="ABK45599.1"/>
    <property type="molecule type" value="Genomic_DNA"/>
</dbReference>